<proteinExistence type="predicted"/>
<gene>
    <name evidence="2" type="ORF">H8S65_16510</name>
</gene>
<evidence type="ECO:0000313" key="2">
    <source>
        <dbReference type="EMBL" id="MBC5634348.1"/>
    </source>
</evidence>
<sequence>MSEIKTFNLSHLKQDENFGFHNFALAELTKCNDSKIKELVNDYKVKYNVFDETMKVGGGENVLSYDVTRLDQIRDDTYRGLKRQNDVGLNDFDPVIAEIARQVDIILRRNGDPCNLPYLAENSAVTNLIQDLEEFDNQQVEERPGELSNPASSPLDGVSLDNVTNRLQMAGLDRWVERLKEANEKFITFFTNRNNQQATIIAGATKAARLETDAAYRAAVKRLNALAEVNGDTDYLEIINNLNNLIDRQKAILAARKTLNAKKAAQKEEGGGSSKPDDERPGEL</sequence>
<protein>
    <recommendedName>
        <fullName evidence="4">Hemagglutinin</fullName>
    </recommendedName>
</protein>
<dbReference type="RefSeq" id="WP_186930963.1">
    <property type="nucleotide sequence ID" value="NZ_JACOOJ010000036.1"/>
</dbReference>
<evidence type="ECO:0000256" key="1">
    <source>
        <dbReference type="SAM" id="MobiDB-lite"/>
    </source>
</evidence>
<dbReference type="InterPro" id="IPR046228">
    <property type="entry name" value="DUF6261"/>
</dbReference>
<keyword evidence="3" id="KW-1185">Reference proteome</keyword>
<dbReference type="EMBL" id="JACOOJ010000036">
    <property type="protein sequence ID" value="MBC5634348.1"/>
    <property type="molecule type" value="Genomic_DNA"/>
</dbReference>
<comment type="caution">
    <text evidence="2">The sequence shown here is derived from an EMBL/GenBank/DDBJ whole genome shotgun (WGS) entry which is preliminary data.</text>
</comment>
<feature type="compositionally biased region" description="Basic and acidic residues" evidence="1">
    <location>
        <begin position="265"/>
        <end position="284"/>
    </location>
</feature>
<dbReference type="Pfam" id="PF19775">
    <property type="entry name" value="DUF6261"/>
    <property type="match status" value="1"/>
</dbReference>
<feature type="region of interest" description="Disordered" evidence="1">
    <location>
        <begin position="261"/>
        <end position="284"/>
    </location>
</feature>
<reference evidence="2 3" key="1">
    <citation type="submission" date="2020-08" db="EMBL/GenBank/DDBJ databases">
        <title>Genome public.</title>
        <authorList>
            <person name="Liu C."/>
            <person name="Sun Q."/>
        </authorList>
    </citation>
    <scope>NUCLEOTIDE SEQUENCE [LARGE SCALE GENOMIC DNA]</scope>
    <source>
        <strain evidence="2 3">NSJ-79</strain>
    </source>
</reference>
<name>A0ABR7DSD2_9BACT</name>
<organism evidence="2 3">
    <name type="scientific">Parabacteroides hominis</name>
    <dbReference type="NCBI Taxonomy" id="2763057"/>
    <lineage>
        <taxon>Bacteria</taxon>
        <taxon>Pseudomonadati</taxon>
        <taxon>Bacteroidota</taxon>
        <taxon>Bacteroidia</taxon>
        <taxon>Bacteroidales</taxon>
        <taxon>Tannerellaceae</taxon>
        <taxon>Parabacteroides</taxon>
    </lineage>
</organism>
<evidence type="ECO:0000313" key="3">
    <source>
        <dbReference type="Proteomes" id="UP000651475"/>
    </source>
</evidence>
<accession>A0ABR7DSD2</accession>
<dbReference type="Proteomes" id="UP000651475">
    <property type="component" value="Unassembled WGS sequence"/>
</dbReference>
<evidence type="ECO:0008006" key="4">
    <source>
        <dbReference type="Google" id="ProtNLM"/>
    </source>
</evidence>